<sequence>MNTLNQSCLPVEVRTAVYRRALAHAYLDTCVSHGVSLGYSLDELQMTIAMDIEGYFVRQHGPEAGMDMACTMLSDMVQPDILLAPPRLTVLGQKMMDELCQAQIATTSQTTLH</sequence>
<dbReference type="RefSeq" id="WP_004718144.1">
    <property type="nucleotide sequence ID" value="NZ_CCYO01000004.1"/>
</dbReference>
<evidence type="ECO:0000313" key="2">
    <source>
        <dbReference type="EMBL" id="SUQ01582.1"/>
    </source>
</evidence>
<keyword evidence="3" id="KW-1185">Reference proteome</keyword>
<dbReference type="Proteomes" id="UP000255169">
    <property type="component" value="Unassembled WGS sequence"/>
</dbReference>
<dbReference type="OrthoDB" id="6540024at2"/>
<dbReference type="AlphaFoldDB" id="A0A0A8VLL2"/>
<dbReference type="Pfam" id="PF17345">
    <property type="entry name" value="DUF5375"/>
    <property type="match status" value="1"/>
</dbReference>
<organism evidence="1">
    <name type="scientific">Yersinia ruckeri</name>
    <dbReference type="NCBI Taxonomy" id="29486"/>
    <lineage>
        <taxon>Bacteria</taxon>
        <taxon>Pseudomonadati</taxon>
        <taxon>Pseudomonadota</taxon>
        <taxon>Gammaproteobacteria</taxon>
        <taxon>Enterobacterales</taxon>
        <taxon>Yersiniaceae</taxon>
        <taxon>Yersinia</taxon>
    </lineage>
</organism>
<evidence type="ECO:0000313" key="1">
    <source>
        <dbReference type="EMBL" id="CEK28501.1"/>
    </source>
</evidence>
<accession>A0A0A8VLL2</accession>
<dbReference type="InterPro" id="IPR035317">
    <property type="entry name" value="DUF5375"/>
</dbReference>
<dbReference type="EMBL" id="LN681231">
    <property type="protein sequence ID" value="CEK28501.1"/>
    <property type="molecule type" value="Genomic_DNA"/>
</dbReference>
<reference evidence="1" key="1">
    <citation type="journal article" date="2015" name="Genome Announc.">
        <title>Complete Genome Sequence of Yersinia ruckeri Strain CSF007-82, Etiologic Agent of Red Mouth Disease in Salmonid Fish.</title>
        <authorList>
            <person name="Nelson M.C."/>
            <person name="LaPatra S.E."/>
            <person name="Welch T.J."/>
            <person name="Graf J."/>
        </authorList>
    </citation>
    <scope>NUCLEOTIDE SEQUENCE</scope>
    <source>
        <strain evidence="1">CSF007-82</strain>
    </source>
</reference>
<dbReference type="EMBL" id="UHJG01000001">
    <property type="protein sequence ID" value="SUQ01582.1"/>
    <property type="molecule type" value="Genomic_DNA"/>
</dbReference>
<gene>
    <name evidence="1" type="ORF">CSF007_13845</name>
    <name evidence="2" type="ORF">NCTC10476_02949</name>
</gene>
<protein>
    <submittedName>
        <fullName evidence="1">DNA replication protein, phage-associated</fullName>
    </submittedName>
</protein>
<evidence type="ECO:0000313" key="3">
    <source>
        <dbReference type="Proteomes" id="UP000255169"/>
    </source>
</evidence>
<proteinExistence type="predicted"/>
<name>A0A0A8VLL2_YERRU</name>
<reference evidence="2 3" key="2">
    <citation type="submission" date="2018-06" db="EMBL/GenBank/DDBJ databases">
        <authorList>
            <consortium name="Pathogen Informatics"/>
            <person name="Doyle S."/>
        </authorList>
    </citation>
    <scope>NUCLEOTIDE SEQUENCE [LARGE SCALE GENOMIC DNA]</scope>
    <source>
        <strain evidence="2 3">NCTC10476</strain>
    </source>
</reference>